<reference evidence="2" key="1">
    <citation type="journal article" date="2023" name="Genome Biol. Evol.">
        <title>First Whole Genome Sequence and Flow Cytometry Genome Size Data for the Lichen-Forming Fungus Ramalina farinacea (Ascomycota).</title>
        <authorList>
            <person name="Llewellyn T."/>
            <person name="Mian S."/>
            <person name="Hill R."/>
            <person name="Leitch I.J."/>
            <person name="Gaya E."/>
        </authorList>
    </citation>
    <scope>NUCLEOTIDE SEQUENCE</scope>
    <source>
        <strain evidence="2">LIQ254RAFAR</strain>
    </source>
</reference>
<protein>
    <recommendedName>
        <fullName evidence="1">BTB domain-containing protein</fullName>
    </recommendedName>
</protein>
<dbReference type="InterPro" id="IPR000210">
    <property type="entry name" value="BTB/POZ_dom"/>
</dbReference>
<gene>
    <name evidence="2" type="ORF">OHK93_007425</name>
</gene>
<dbReference type="AlphaFoldDB" id="A0AA43QKG0"/>
<dbReference type="InterPro" id="IPR011333">
    <property type="entry name" value="SKP1/BTB/POZ_sf"/>
</dbReference>
<dbReference type="Pfam" id="PF00651">
    <property type="entry name" value="BTB"/>
    <property type="match status" value="1"/>
</dbReference>
<dbReference type="PANTHER" id="PTHR47843:SF2">
    <property type="entry name" value="BTB DOMAIN-CONTAINING PROTEIN"/>
    <property type="match status" value="1"/>
</dbReference>
<accession>A0AA43QKG0</accession>
<proteinExistence type="predicted"/>
<evidence type="ECO:0000313" key="3">
    <source>
        <dbReference type="Proteomes" id="UP001161017"/>
    </source>
</evidence>
<evidence type="ECO:0000313" key="2">
    <source>
        <dbReference type="EMBL" id="MDI1488151.1"/>
    </source>
</evidence>
<name>A0AA43QKG0_9LECA</name>
<evidence type="ECO:0000259" key="1">
    <source>
        <dbReference type="PROSITE" id="PS50097"/>
    </source>
</evidence>
<feature type="domain" description="BTB" evidence="1">
    <location>
        <begin position="15"/>
        <end position="85"/>
    </location>
</feature>
<dbReference type="EMBL" id="JAPUFD010000007">
    <property type="protein sequence ID" value="MDI1488151.1"/>
    <property type="molecule type" value="Genomic_DNA"/>
</dbReference>
<sequence length="213" mass="24656">MSEPSVKKRKYQDIETIRLVICSGNASFWVHKNLLIEKSPSFREAFETMRFIKGSEQIMELAENDRDVFEIFVQWLYDGKKSLPNLVGLEKDSTDVMLSVKLWVLANDQQVEDLQRELMDRLVKAIDRESNYAPSMVVIKYVYGRDTNQESAIRKLIADWVGWRSGANVWRAELLQMPAFAANLACSLEYLLDASLKSSRLRRFPRDGGDHFL</sequence>
<dbReference type="SUPFAM" id="SSF54695">
    <property type="entry name" value="POZ domain"/>
    <property type="match status" value="1"/>
</dbReference>
<dbReference type="PROSITE" id="PS50097">
    <property type="entry name" value="BTB"/>
    <property type="match status" value="1"/>
</dbReference>
<comment type="caution">
    <text evidence="2">The sequence shown here is derived from an EMBL/GenBank/DDBJ whole genome shotgun (WGS) entry which is preliminary data.</text>
</comment>
<dbReference type="Proteomes" id="UP001161017">
    <property type="component" value="Unassembled WGS sequence"/>
</dbReference>
<keyword evidence="3" id="KW-1185">Reference proteome</keyword>
<dbReference type="Gene3D" id="3.30.710.10">
    <property type="entry name" value="Potassium Channel Kv1.1, Chain A"/>
    <property type="match status" value="1"/>
</dbReference>
<organism evidence="2 3">
    <name type="scientific">Ramalina farinacea</name>
    <dbReference type="NCBI Taxonomy" id="258253"/>
    <lineage>
        <taxon>Eukaryota</taxon>
        <taxon>Fungi</taxon>
        <taxon>Dikarya</taxon>
        <taxon>Ascomycota</taxon>
        <taxon>Pezizomycotina</taxon>
        <taxon>Lecanoromycetes</taxon>
        <taxon>OSLEUM clade</taxon>
        <taxon>Lecanoromycetidae</taxon>
        <taxon>Lecanorales</taxon>
        <taxon>Lecanorineae</taxon>
        <taxon>Ramalinaceae</taxon>
        <taxon>Ramalina</taxon>
    </lineage>
</organism>
<dbReference type="PANTHER" id="PTHR47843">
    <property type="entry name" value="BTB DOMAIN-CONTAINING PROTEIN-RELATED"/>
    <property type="match status" value="1"/>
</dbReference>